<accession>A0AAV4RW41</accession>
<protein>
    <submittedName>
        <fullName evidence="1">Uncharacterized protein</fullName>
    </submittedName>
</protein>
<sequence length="106" mass="11619">MISYRHRSTGMAAQYIYPTISPAALGKKTCSKLEPHLLLIGDIPKANAPIYCGFSPPFYCGPKKPGTSTAMDAQYIYPTISPAALGKKTWPKLAPLTTNRRYPESK</sequence>
<comment type="caution">
    <text evidence="1">The sequence shown here is derived from an EMBL/GenBank/DDBJ whole genome shotgun (WGS) entry which is preliminary data.</text>
</comment>
<name>A0AAV4RW41_CAEEX</name>
<dbReference type="Proteomes" id="UP001054945">
    <property type="component" value="Unassembled WGS sequence"/>
</dbReference>
<evidence type="ECO:0000313" key="2">
    <source>
        <dbReference type="Proteomes" id="UP001054945"/>
    </source>
</evidence>
<proteinExistence type="predicted"/>
<dbReference type="AlphaFoldDB" id="A0AAV4RW41"/>
<reference evidence="1 2" key="1">
    <citation type="submission" date="2021-06" db="EMBL/GenBank/DDBJ databases">
        <title>Caerostris extrusa draft genome.</title>
        <authorList>
            <person name="Kono N."/>
            <person name="Arakawa K."/>
        </authorList>
    </citation>
    <scope>NUCLEOTIDE SEQUENCE [LARGE SCALE GENOMIC DNA]</scope>
</reference>
<dbReference type="EMBL" id="BPLR01008625">
    <property type="protein sequence ID" value="GIY26098.1"/>
    <property type="molecule type" value="Genomic_DNA"/>
</dbReference>
<organism evidence="1 2">
    <name type="scientific">Caerostris extrusa</name>
    <name type="common">Bark spider</name>
    <name type="synonym">Caerostris bankana</name>
    <dbReference type="NCBI Taxonomy" id="172846"/>
    <lineage>
        <taxon>Eukaryota</taxon>
        <taxon>Metazoa</taxon>
        <taxon>Ecdysozoa</taxon>
        <taxon>Arthropoda</taxon>
        <taxon>Chelicerata</taxon>
        <taxon>Arachnida</taxon>
        <taxon>Araneae</taxon>
        <taxon>Araneomorphae</taxon>
        <taxon>Entelegynae</taxon>
        <taxon>Araneoidea</taxon>
        <taxon>Araneidae</taxon>
        <taxon>Caerostris</taxon>
    </lineage>
</organism>
<gene>
    <name evidence="1" type="ORF">CEXT_31941</name>
</gene>
<evidence type="ECO:0000313" key="1">
    <source>
        <dbReference type="EMBL" id="GIY26098.1"/>
    </source>
</evidence>
<keyword evidence="2" id="KW-1185">Reference proteome</keyword>